<dbReference type="GO" id="GO:0016874">
    <property type="term" value="F:ligase activity"/>
    <property type="evidence" value="ECO:0007669"/>
    <property type="project" value="UniProtKB-KW"/>
</dbReference>
<sequence length="215" mass="25250">MFLKPNLYTVPTITRDYPEWHHGRQEYGLWYIEITDPEVVANLKNIRESFRDLLLEPNQRQFHITLFICGFKMNDSVALYDDDFSAVQFGQQLQQLQRLSPPVFSLKTGLLNSFETALFIDIEDSGKWLSRLRQTLNLNCPEIASLEYYPHITLGLYRDAFPAKQVWDRIRKFKVDQFNLNISKLIFGTYQAKVLQGPLYPHTTFKLGHICYSSF</sequence>
<name>A0A3D3G2V3_ACIRA</name>
<proteinExistence type="predicted"/>
<evidence type="ECO:0000313" key="1">
    <source>
        <dbReference type="EMBL" id="HCM32359.1"/>
    </source>
</evidence>
<dbReference type="Pfam" id="PF13563">
    <property type="entry name" value="2_5_RNA_ligase2"/>
    <property type="match status" value="1"/>
</dbReference>
<organism evidence="1 2">
    <name type="scientific">Acinetobacter radioresistens</name>
    <dbReference type="NCBI Taxonomy" id="40216"/>
    <lineage>
        <taxon>Bacteria</taxon>
        <taxon>Pseudomonadati</taxon>
        <taxon>Pseudomonadota</taxon>
        <taxon>Gammaproteobacteria</taxon>
        <taxon>Moraxellales</taxon>
        <taxon>Moraxellaceae</taxon>
        <taxon>Acinetobacter</taxon>
    </lineage>
</organism>
<dbReference type="AlphaFoldDB" id="A0A3D3G2V3"/>
<dbReference type="InterPro" id="IPR009097">
    <property type="entry name" value="Cyclic_Pdiesterase"/>
</dbReference>
<comment type="caution">
    <text evidence="1">The sequence shown here is derived from an EMBL/GenBank/DDBJ whole genome shotgun (WGS) entry which is preliminary data.</text>
</comment>
<dbReference type="Proteomes" id="UP000262257">
    <property type="component" value="Unassembled WGS sequence"/>
</dbReference>
<keyword evidence="1" id="KW-0436">Ligase</keyword>
<dbReference type="Gene3D" id="3.90.1140.10">
    <property type="entry name" value="Cyclic phosphodiesterase"/>
    <property type="match status" value="1"/>
</dbReference>
<protein>
    <submittedName>
        <fullName evidence="1">2'-5' RNA ligase</fullName>
    </submittedName>
</protein>
<reference evidence="1 2" key="1">
    <citation type="journal article" date="2018" name="Nat. Biotechnol.">
        <title>A standardized bacterial taxonomy based on genome phylogeny substantially revises the tree of life.</title>
        <authorList>
            <person name="Parks D.H."/>
            <person name="Chuvochina M."/>
            <person name="Waite D.W."/>
            <person name="Rinke C."/>
            <person name="Skarshewski A."/>
            <person name="Chaumeil P.A."/>
            <person name="Hugenholtz P."/>
        </authorList>
    </citation>
    <scope>NUCLEOTIDE SEQUENCE [LARGE SCALE GENOMIC DNA]</scope>
    <source>
        <strain evidence="1">UBA10045</strain>
    </source>
</reference>
<gene>
    <name evidence="1" type="ORF">DIC32_13705</name>
</gene>
<evidence type="ECO:0000313" key="2">
    <source>
        <dbReference type="Proteomes" id="UP000262257"/>
    </source>
</evidence>
<dbReference type="EMBL" id="DPXL01000173">
    <property type="protein sequence ID" value="HCM32359.1"/>
    <property type="molecule type" value="Genomic_DNA"/>
</dbReference>
<dbReference type="SUPFAM" id="SSF55144">
    <property type="entry name" value="LigT-like"/>
    <property type="match status" value="1"/>
</dbReference>
<accession>A0A3D3G2V3</accession>